<feature type="region of interest" description="Disordered" evidence="1">
    <location>
        <begin position="676"/>
        <end position="705"/>
    </location>
</feature>
<feature type="signal peptide" evidence="2">
    <location>
        <begin position="1"/>
        <end position="26"/>
    </location>
</feature>
<dbReference type="Proteomes" id="UP000650467">
    <property type="component" value="Unassembled WGS sequence"/>
</dbReference>
<evidence type="ECO:0000256" key="2">
    <source>
        <dbReference type="SAM" id="SignalP"/>
    </source>
</evidence>
<feature type="chain" id="PRO_5032909748" description="Sulfotransferase" evidence="2">
    <location>
        <begin position="27"/>
        <end position="705"/>
    </location>
</feature>
<evidence type="ECO:0000313" key="3">
    <source>
        <dbReference type="EMBL" id="KAG2438030.1"/>
    </source>
</evidence>
<organism evidence="3 4">
    <name type="scientific">Chlamydomonas incerta</name>
    <dbReference type="NCBI Taxonomy" id="51695"/>
    <lineage>
        <taxon>Eukaryota</taxon>
        <taxon>Viridiplantae</taxon>
        <taxon>Chlorophyta</taxon>
        <taxon>core chlorophytes</taxon>
        <taxon>Chlorophyceae</taxon>
        <taxon>CS clade</taxon>
        <taxon>Chlamydomonadales</taxon>
        <taxon>Chlamydomonadaceae</taxon>
        <taxon>Chlamydomonas</taxon>
    </lineage>
</organism>
<evidence type="ECO:0008006" key="5">
    <source>
        <dbReference type="Google" id="ProtNLM"/>
    </source>
</evidence>
<proteinExistence type="predicted"/>
<keyword evidence="2" id="KW-0732">Signal</keyword>
<evidence type="ECO:0000313" key="4">
    <source>
        <dbReference type="Proteomes" id="UP000650467"/>
    </source>
</evidence>
<comment type="caution">
    <text evidence="3">The sequence shown here is derived from an EMBL/GenBank/DDBJ whole genome shotgun (WGS) entry which is preliminary data.</text>
</comment>
<dbReference type="AlphaFoldDB" id="A0A835TG04"/>
<name>A0A835TG04_CHLIN</name>
<dbReference type="EMBL" id="JAEHOC010000010">
    <property type="protein sequence ID" value="KAG2438030.1"/>
    <property type="molecule type" value="Genomic_DNA"/>
</dbReference>
<dbReference type="OrthoDB" id="529273at2759"/>
<reference evidence="3" key="1">
    <citation type="journal article" date="2020" name="bioRxiv">
        <title>Comparative genomics of Chlamydomonas.</title>
        <authorList>
            <person name="Craig R.J."/>
            <person name="Hasan A.R."/>
            <person name="Ness R.W."/>
            <person name="Keightley P.D."/>
        </authorList>
    </citation>
    <scope>NUCLEOTIDE SEQUENCE</scope>
    <source>
        <strain evidence="3">SAG 7.73</strain>
    </source>
</reference>
<gene>
    <name evidence="3" type="ORF">HXX76_005644</name>
</gene>
<sequence length="705" mass="77893">MKQRVGLAHSVLALALLALLAQDASAQVAEPLVQKALQLFFGSTANATADGEVLAMLDVAITMPLLKLNGTLKKLPELDEPGASDCVKSLIQFGEAGNDSTAAWALMLGAFYTSHVANITTGPPDMFGLRQAFPVIRRVAMAQLVKAWLTRWQRQVPAELEAPLQQLFREFYEAHRVVAIRKGIMEYFHISKAGGTSWCHAAKNNGCRAQVYDSAYICQIGQFDDRVRWLNNTFHAQRTGRGARWGTWGRAQRATEMTTCEKRFEFAAALGYQYFSNEYTLHEGFEDPDNVGTCPQFFNVILVRDPLKRLLSHLKFVTMQMKWDYRNNTLFHNTFTGTDSAFWEEFGPVLVDNYMLRGMLGETVYHYPIGGIGPKQIAHGRAILQQYDVVVDLEAGHDVLDDVIELGVGWPHTLREIHDKDSTKAAKLLNLTYEDYLPSDMARLYQKQGPDVEFYRFGRVLVRLDALLFHVARGLGVQPLAATRLAELAERGPEAIKCGLLRRGPRQLNSTAREWQPNEYADRVNAEMKAAREEAQRRFTQRAARAKAAKLAKAAAAAAQAAEAAANAVVAAADAVSKQQQEQSGARRRALLSVEGAGAEAKAAAAGWGQLAEAVRWNEGAEAGRDGAHVRRAMAGMVAAQGRAGERQLRRVRRRGLGEEGLDRRLALELGLEGVEKEGAEGEDEGEDYGMHVGHGGPYDVYDEL</sequence>
<keyword evidence="4" id="KW-1185">Reference proteome</keyword>
<evidence type="ECO:0000256" key="1">
    <source>
        <dbReference type="SAM" id="MobiDB-lite"/>
    </source>
</evidence>
<protein>
    <recommendedName>
        <fullName evidence="5">Sulfotransferase</fullName>
    </recommendedName>
</protein>
<accession>A0A835TG04</accession>